<dbReference type="AlphaFoldDB" id="A0A2U1D5A6"/>
<dbReference type="Proteomes" id="UP000245433">
    <property type="component" value="Unassembled WGS sequence"/>
</dbReference>
<comment type="caution">
    <text evidence="1">The sequence shown here is derived from an EMBL/GenBank/DDBJ whole genome shotgun (WGS) entry which is preliminary data.</text>
</comment>
<evidence type="ECO:0000313" key="1">
    <source>
        <dbReference type="EMBL" id="PVY82858.1"/>
    </source>
</evidence>
<keyword evidence="2" id="KW-1185">Reference proteome</keyword>
<accession>A0A2U1D5A6</accession>
<evidence type="ECO:0000313" key="2">
    <source>
        <dbReference type="Proteomes" id="UP000245433"/>
    </source>
</evidence>
<protein>
    <submittedName>
        <fullName evidence="1">Uncharacterized protein</fullName>
    </submittedName>
</protein>
<name>A0A2U1D5A6_9LACO</name>
<dbReference type="RefSeq" id="WP_089940012.1">
    <property type="nucleotide sequence ID" value="NZ_CAKOEX010000010.1"/>
</dbReference>
<gene>
    <name evidence="1" type="ORF">C7384_11052</name>
</gene>
<sequence>MKDEKMLNLNDLNHSFIASYADDLGYISRLLNLYKSHPFAPAGIYYHGFIFRIAVISVIGNFETILGEWSDKAIEKLKKDNQIDEGKIPSKKDDRKKFFEDILKSNNFFIHHYLLLVMYVR</sequence>
<dbReference type="EMBL" id="QEKT01000010">
    <property type="protein sequence ID" value="PVY82858.1"/>
    <property type="molecule type" value="Genomic_DNA"/>
</dbReference>
<reference evidence="1 2" key="1">
    <citation type="submission" date="2018-04" db="EMBL/GenBank/DDBJ databases">
        <title>Genomic Encyclopedia of Type Strains, Phase IV (KMG-IV): sequencing the most valuable type-strain genomes for metagenomic binning, comparative biology and taxonomic classification.</title>
        <authorList>
            <person name="Goeker M."/>
        </authorList>
    </citation>
    <scope>NUCLEOTIDE SEQUENCE [LARGE SCALE GENOMIC DNA]</scope>
    <source>
        <strain evidence="1 2">DSM 28795</strain>
    </source>
</reference>
<proteinExistence type="predicted"/>
<organism evidence="1 2">
    <name type="scientific">Convivina intestini</name>
    <dbReference type="NCBI Taxonomy" id="1505726"/>
    <lineage>
        <taxon>Bacteria</taxon>
        <taxon>Bacillati</taxon>
        <taxon>Bacillota</taxon>
        <taxon>Bacilli</taxon>
        <taxon>Lactobacillales</taxon>
        <taxon>Lactobacillaceae</taxon>
        <taxon>Convivina</taxon>
    </lineage>
</organism>